<dbReference type="GO" id="GO:0008641">
    <property type="term" value="F:ubiquitin-like modifier activating enzyme activity"/>
    <property type="evidence" value="ECO:0007669"/>
    <property type="project" value="InterPro"/>
</dbReference>
<keyword evidence="3" id="KW-1185">Reference proteome</keyword>
<dbReference type="SUPFAM" id="SSF69572">
    <property type="entry name" value="Activating enzymes of the ubiquitin-like proteins"/>
    <property type="match status" value="1"/>
</dbReference>
<evidence type="ECO:0000259" key="1">
    <source>
        <dbReference type="Pfam" id="PF00899"/>
    </source>
</evidence>
<gene>
    <name evidence="2" type="ORF">HMPREF9013_0973</name>
</gene>
<dbReference type="InterPro" id="IPR000594">
    <property type="entry name" value="ThiF_NAD_FAD-bd"/>
</dbReference>
<dbReference type="PANTHER" id="PTHR43267:SF1">
    <property type="entry name" value="TRNA THREONYLCARBAMOYLADENOSINE DEHYDRATASE"/>
    <property type="match status" value="1"/>
</dbReference>
<comment type="caution">
    <text evidence="2">The sequence shown here is derived from an EMBL/GenBank/DDBJ whole genome shotgun (WGS) entry which is preliminary data.</text>
</comment>
<dbReference type="eggNOG" id="COG1179">
    <property type="taxonomic scope" value="Bacteria"/>
</dbReference>
<dbReference type="CDD" id="cd00755">
    <property type="entry name" value="YgdL_like"/>
    <property type="match status" value="1"/>
</dbReference>
<dbReference type="AlphaFoldDB" id="D2MMJ4"/>
<dbReference type="GO" id="GO:0061504">
    <property type="term" value="P:cyclic threonylcarbamoyladenosine biosynthetic process"/>
    <property type="evidence" value="ECO:0007669"/>
    <property type="project" value="TreeGrafter"/>
</dbReference>
<evidence type="ECO:0000313" key="3">
    <source>
        <dbReference type="Proteomes" id="UP000005017"/>
    </source>
</evidence>
<name>D2MMJ4_9FIRM</name>
<dbReference type="Gene3D" id="3.40.50.720">
    <property type="entry name" value="NAD(P)-binding Rossmann-like Domain"/>
    <property type="match status" value="1"/>
</dbReference>
<accession>D2MMJ4</accession>
<dbReference type="PANTHER" id="PTHR43267">
    <property type="entry name" value="TRNA THREONYLCARBAMOYLADENOSINE DEHYDRATASE"/>
    <property type="match status" value="1"/>
</dbReference>
<dbReference type="RefSeq" id="WP_006626615.1">
    <property type="nucleotide sequence ID" value="NZ_ADFR01000002.1"/>
</dbReference>
<organism evidence="2 3">
    <name type="scientific">Bulleidia extructa W1219</name>
    <dbReference type="NCBI Taxonomy" id="679192"/>
    <lineage>
        <taxon>Bacteria</taxon>
        <taxon>Bacillati</taxon>
        <taxon>Bacillota</taxon>
        <taxon>Erysipelotrichia</taxon>
        <taxon>Erysipelotrichales</taxon>
        <taxon>Erysipelotrichaceae</taxon>
        <taxon>Bulleidia</taxon>
    </lineage>
</organism>
<proteinExistence type="predicted"/>
<reference evidence="3" key="1">
    <citation type="submission" date="2009-12" db="EMBL/GenBank/DDBJ databases">
        <title>Sequence of Clostridiales genomosp. BVAB3 str. UPII9-5.</title>
        <authorList>
            <person name="Madupu R."/>
            <person name="Durkin A.S."/>
            <person name="Torralba M."/>
            <person name="Methe B."/>
            <person name="Sutton G.G."/>
            <person name="Strausberg R.L."/>
            <person name="Nelson K.E."/>
        </authorList>
    </citation>
    <scope>NUCLEOTIDE SEQUENCE [LARGE SCALE GENOMIC DNA]</scope>
    <source>
        <strain evidence="3">W1219</strain>
    </source>
</reference>
<dbReference type="EMBL" id="ADFR01000002">
    <property type="protein sequence ID" value="EFC06270.1"/>
    <property type="molecule type" value="Genomic_DNA"/>
</dbReference>
<sequence length="238" mass="26662">MNEELFQRTAFLIGQDRIQGLHQKHVCVFGVGGVGGHAIDVLARSGIGEISIVDHDHVTLNNINRQYVATTNTINHLKVEVMKEHLLAINPDIKVHTYPMLYLPENADELPLDHFDYIIDAIDTISAKVELIIRAKEKKIPIISAMGCGNRMDPSKVQISDLFQVTHDPLAKIIRHELRKRKIISLPVVHSVEPPIKPTYFKEIFNLNKKPPGSSPFVPAVAGITLAYFVVSELINKM</sequence>
<protein>
    <submittedName>
        <fullName evidence="2">ThiF family protein</fullName>
    </submittedName>
</protein>
<dbReference type="Pfam" id="PF00899">
    <property type="entry name" value="ThiF"/>
    <property type="match status" value="1"/>
</dbReference>
<dbReference type="GO" id="GO:0061503">
    <property type="term" value="F:tRNA threonylcarbamoyladenosine dehydratase"/>
    <property type="evidence" value="ECO:0007669"/>
    <property type="project" value="TreeGrafter"/>
</dbReference>
<dbReference type="InterPro" id="IPR035985">
    <property type="entry name" value="Ubiquitin-activating_enz"/>
</dbReference>
<evidence type="ECO:0000313" key="2">
    <source>
        <dbReference type="EMBL" id="EFC06270.1"/>
    </source>
</evidence>
<feature type="domain" description="THIF-type NAD/FAD binding fold" evidence="1">
    <location>
        <begin position="10"/>
        <end position="150"/>
    </location>
</feature>
<dbReference type="STRING" id="679192.HMPREF9013_0973"/>
<dbReference type="Proteomes" id="UP000005017">
    <property type="component" value="Unassembled WGS sequence"/>
</dbReference>
<dbReference type="InterPro" id="IPR045886">
    <property type="entry name" value="ThiF/MoeB/HesA"/>
</dbReference>